<proteinExistence type="predicted"/>
<feature type="transmembrane region" description="Helical" evidence="5">
    <location>
        <begin position="171"/>
        <end position="191"/>
    </location>
</feature>
<dbReference type="GO" id="GO:0030255">
    <property type="term" value="P:protein secretion by the type IV secretion system"/>
    <property type="evidence" value="ECO:0007669"/>
    <property type="project" value="InterPro"/>
</dbReference>
<feature type="transmembrane region" description="Helical" evidence="5">
    <location>
        <begin position="141"/>
        <end position="164"/>
    </location>
</feature>
<reference evidence="7 9" key="2">
    <citation type="submission" date="2018-06" db="EMBL/GenBank/DDBJ databases">
        <authorList>
            <consortium name="Pathogen Informatics"/>
            <person name="Doyle S."/>
        </authorList>
    </citation>
    <scope>NUCLEOTIDE SEQUENCE [LARGE SCALE GENOMIC DNA]</scope>
    <source>
        <strain evidence="7 9">NCTC11012</strain>
    </source>
</reference>
<keyword evidence="4 5" id="KW-0472">Membrane</keyword>
<evidence type="ECO:0000313" key="8">
    <source>
        <dbReference type="Proteomes" id="UP000190777"/>
    </source>
</evidence>
<evidence type="ECO:0000313" key="9">
    <source>
        <dbReference type="Proteomes" id="UP000254618"/>
    </source>
</evidence>
<evidence type="ECO:0000256" key="4">
    <source>
        <dbReference type="ARBA" id="ARBA00023136"/>
    </source>
</evidence>
<dbReference type="GO" id="GO:0016020">
    <property type="term" value="C:membrane"/>
    <property type="evidence" value="ECO:0007669"/>
    <property type="project" value="UniProtKB-SubCell"/>
</dbReference>
<dbReference type="EMBL" id="MXAP01000076">
    <property type="protein sequence ID" value="OPH37644.1"/>
    <property type="molecule type" value="Genomic_DNA"/>
</dbReference>
<dbReference type="InterPro" id="IPR007688">
    <property type="entry name" value="Conjugal_tfr_TrbL/VirB6"/>
</dbReference>
<feature type="transmembrane region" description="Helical" evidence="5">
    <location>
        <begin position="64"/>
        <end position="82"/>
    </location>
</feature>
<dbReference type="AlphaFoldDB" id="A0A378UTX2"/>
<dbReference type="Pfam" id="PF04610">
    <property type="entry name" value="TrbL"/>
    <property type="match status" value="1"/>
</dbReference>
<evidence type="ECO:0000256" key="1">
    <source>
        <dbReference type="ARBA" id="ARBA00004141"/>
    </source>
</evidence>
<reference evidence="6 8" key="1">
    <citation type="submission" date="2017-03" db="EMBL/GenBank/DDBJ databases">
        <title>Draft genome sequence of Moraxella equi CCUG 4950T type strain.</title>
        <authorList>
            <person name="Salva-Serra F."/>
            <person name="Engstrom-Jakobsson H."/>
            <person name="Thorell K."/>
            <person name="Jaen-Luchoro D."/>
            <person name="Gonzales-Siles L."/>
            <person name="Karlsson R."/>
            <person name="Yazdan S."/>
            <person name="Boulund F."/>
            <person name="Johnning A."/>
            <person name="Engstrand L."/>
            <person name="Kristiansson E."/>
            <person name="Moore E."/>
        </authorList>
    </citation>
    <scope>NUCLEOTIDE SEQUENCE [LARGE SCALE GENOMIC DNA]</scope>
    <source>
        <strain evidence="6 8">CCUG 4950</strain>
    </source>
</reference>
<protein>
    <submittedName>
        <fullName evidence="7">Type IV secretion system protein VirB6</fullName>
    </submittedName>
</protein>
<feature type="transmembrane region" description="Helical" evidence="5">
    <location>
        <begin position="203"/>
        <end position="221"/>
    </location>
</feature>
<evidence type="ECO:0000256" key="3">
    <source>
        <dbReference type="ARBA" id="ARBA00022989"/>
    </source>
</evidence>
<keyword evidence="8" id="KW-1185">Reference proteome</keyword>
<dbReference type="Proteomes" id="UP000254618">
    <property type="component" value="Unassembled WGS sequence"/>
</dbReference>
<feature type="transmembrane region" description="Helical" evidence="5">
    <location>
        <begin position="233"/>
        <end position="254"/>
    </location>
</feature>
<evidence type="ECO:0000313" key="7">
    <source>
        <dbReference type="EMBL" id="STZ82943.1"/>
    </source>
</evidence>
<accession>A0A378UTX2</accession>
<comment type="subcellular location">
    <subcellularLocation>
        <location evidence="1">Membrane</location>
        <topology evidence="1">Multi-pass membrane protein</topology>
    </subcellularLocation>
</comment>
<dbReference type="RefSeq" id="WP_079325910.1">
    <property type="nucleotide sequence ID" value="NZ_MXAP01000076.1"/>
</dbReference>
<name>A0A378UTX2_9GAMM</name>
<keyword evidence="3 5" id="KW-1133">Transmembrane helix</keyword>
<keyword evidence="2 5" id="KW-0812">Transmembrane</keyword>
<dbReference type="Proteomes" id="UP000190777">
    <property type="component" value="Unassembled WGS sequence"/>
</dbReference>
<evidence type="ECO:0000256" key="5">
    <source>
        <dbReference type="SAM" id="Phobius"/>
    </source>
</evidence>
<organism evidence="7 9">
    <name type="scientific">Moraxella equi</name>
    <dbReference type="NCBI Taxonomy" id="60442"/>
    <lineage>
        <taxon>Bacteria</taxon>
        <taxon>Pseudomonadati</taxon>
        <taxon>Pseudomonadota</taxon>
        <taxon>Gammaproteobacteria</taxon>
        <taxon>Moraxellales</taxon>
        <taxon>Moraxellaceae</taxon>
        <taxon>Moraxella</taxon>
    </lineage>
</organism>
<gene>
    <name evidence="6" type="ORF">B5J93_07950</name>
    <name evidence="7" type="ORF">NCTC11012_03055</name>
</gene>
<dbReference type="EMBL" id="UGQF01000002">
    <property type="protein sequence ID" value="STZ82943.1"/>
    <property type="molecule type" value="Genomic_DNA"/>
</dbReference>
<evidence type="ECO:0000256" key="2">
    <source>
        <dbReference type="ARBA" id="ARBA00022692"/>
    </source>
</evidence>
<sequence>MADIPFFGNVFTHIDNVIETMLLGKTAEIMTVFSPIIGASFVVYLAFVFLSYFDNPAEQIITDLFKRVFAWTIIIAFSFNIAQYNQYIVPVVTHFGEFLSAKFAGVAQEQVSDGFDVMLEQMLDAIGKKYEEVDTFDVGGYFMLGLQVIFMLPMFVIFAVLAGAYLIIGKVISAILAIIGPVFIALFLFPATRQYAFNWIGQVVTYNILIFLTNVLVGVFIQYMQSAIGDNLAITFYSAFIISIGSGLFFVVLLKIPELASSLGGGMNMNGISNAVKAVQTAITAGKGGMLAGSLGMKGARAGLDWGKSKLGMGGNTLKPIQSERAGK</sequence>
<feature type="transmembrane region" description="Helical" evidence="5">
    <location>
        <begin position="29"/>
        <end position="52"/>
    </location>
</feature>
<evidence type="ECO:0000313" key="6">
    <source>
        <dbReference type="EMBL" id="OPH37644.1"/>
    </source>
</evidence>